<dbReference type="AlphaFoldDB" id="A0A9Q1EN83"/>
<evidence type="ECO:0000313" key="3">
    <source>
        <dbReference type="Proteomes" id="UP001152622"/>
    </source>
</evidence>
<gene>
    <name evidence="2" type="ORF">SKAU_G00342270</name>
</gene>
<name>A0A9Q1EN83_SYNKA</name>
<reference evidence="2" key="1">
    <citation type="journal article" date="2023" name="Science">
        <title>Genome structures resolve the early diversification of teleost fishes.</title>
        <authorList>
            <person name="Parey E."/>
            <person name="Louis A."/>
            <person name="Montfort J."/>
            <person name="Bouchez O."/>
            <person name="Roques C."/>
            <person name="Iampietro C."/>
            <person name="Lluch J."/>
            <person name="Castinel A."/>
            <person name="Donnadieu C."/>
            <person name="Desvignes T."/>
            <person name="Floi Bucao C."/>
            <person name="Jouanno E."/>
            <person name="Wen M."/>
            <person name="Mejri S."/>
            <person name="Dirks R."/>
            <person name="Jansen H."/>
            <person name="Henkel C."/>
            <person name="Chen W.J."/>
            <person name="Zahm M."/>
            <person name="Cabau C."/>
            <person name="Klopp C."/>
            <person name="Thompson A.W."/>
            <person name="Robinson-Rechavi M."/>
            <person name="Braasch I."/>
            <person name="Lecointre G."/>
            <person name="Bobe J."/>
            <person name="Postlethwait J.H."/>
            <person name="Berthelot C."/>
            <person name="Roest Crollius H."/>
            <person name="Guiguen Y."/>
        </authorList>
    </citation>
    <scope>NUCLEOTIDE SEQUENCE</scope>
    <source>
        <strain evidence="2">WJC10195</strain>
    </source>
</reference>
<comment type="caution">
    <text evidence="2">The sequence shown here is derived from an EMBL/GenBank/DDBJ whole genome shotgun (WGS) entry which is preliminary data.</text>
</comment>
<dbReference type="EMBL" id="JAINUF010000015">
    <property type="protein sequence ID" value="KAJ8341936.1"/>
    <property type="molecule type" value="Genomic_DNA"/>
</dbReference>
<dbReference type="Proteomes" id="UP001152622">
    <property type="component" value="Chromosome 15"/>
</dbReference>
<evidence type="ECO:0000256" key="1">
    <source>
        <dbReference type="SAM" id="MobiDB-lite"/>
    </source>
</evidence>
<keyword evidence="3" id="KW-1185">Reference proteome</keyword>
<feature type="region of interest" description="Disordered" evidence="1">
    <location>
        <begin position="73"/>
        <end position="99"/>
    </location>
</feature>
<accession>A0A9Q1EN83</accession>
<feature type="compositionally biased region" description="Low complexity" evidence="1">
    <location>
        <begin position="138"/>
        <end position="153"/>
    </location>
</feature>
<proteinExistence type="predicted"/>
<feature type="region of interest" description="Disordered" evidence="1">
    <location>
        <begin position="122"/>
        <end position="154"/>
    </location>
</feature>
<evidence type="ECO:0000313" key="2">
    <source>
        <dbReference type="EMBL" id="KAJ8341936.1"/>
    </source>
</evidence>
<organism evidence="2 3">
    <name type="scientific">Synaphobranchus kaupii</name>
    <name type="common">Kaup's arrowtooth eel</name>
    <dbReference type="NCBI Taxonomy" id="118154"/>
    <lineage>
        <taxon>Eukaryota</taxon>
        <taxon>Metazoa</taxon>
        <taxon>Chordata</taxon>
        <taxon>Craniata</taxon>
        <taxon>Vertebrata</taxon>
        <taxon>Euteleostomi</taxon>
        <taxon>Actinopterygii</taxon>
        <taxon>Neopterygii</taxon>
        <taxon>Teleostei</taxon>
        <taxon>Anguilliformes</taxon>
        <taxon>Synaphobranchidae</taxon>
        <taxon>Synaphobranchus</taxon>
    </lineage>
</organism>
<protein>
    <submittedName>
        <fullName evidence="2">Uncharacterized protein</fullName>
    </submittedName>
</protein>
<sequence>MFQTGTGLGGSGQTGQTRQADGALGIKSFMLLTILLKRGRTYNTNNPVMINDEGFGVGETGMLLVTNNRVVEAEEGQQQKRQGRTVQRTSGRPRCGSRTTAAGATVTVALAVAMAGRRNSCRVGEQSTPLRAQRQVESGGTATQTGSRTTTAGWQTKKEVTQTGYCTAGMVAQTEQDKGL</sequence>